<dbReference type="InterPro" id="IPR001925">
    <property type="entry name" value="Porin_Euk"/>
</dbReference>
<keyword evidence="3" id="KW-0812">Transmembrane</keyword>
<proteinExistence type="inferred from homology"/>
<dbReference type="PANTHER" id="PTHR11743">
    <property type="entry name" value="VOLTAGE-DEPENDENT ANION-SELECTIVE CHANNEL"/>
    <property type="match status" value="1"/>
</dbReference>
<dbReference type="InParanoid" id="B4LS68"/>
<feature type="region of interest" description="Disordered" evidence="6">
    <location>
        <begin position="1"/>
        <end position="35"/>
    </location>
</feature>
<accession>B4LS68</accession>
<evidence type="ECO:0008006" key="9">
    <source>
        <dbReference type="Google" id="ProtNLM"/>
    </source>
</evidence>
<dbReference type="FunCoup" id="B4LS68">
    <property type="interactions" value="3"/>
</dbReference>
<dbReference type="SMR" id="B4LS68"/>
<sequence length="320" mass="36265">MSVYKRFTLKKKKREGSNAEDDEPRSSSGDGEVIPKQPLEGEMPTFFHVGKWAKQCLTTGYDFGAWHIDCTTNISDKLGLYSFGSARPDVRSVAGGVGIREKLGIFNLYQTWQTHGLLSTLGLRTEAAGGLANAMLRATYIPQNNDGVNVELYTGYERSPVKLDVIIPVWNVPKFMGYVLLHLADKYMFAYRSVYNINDMEFEKHVLCVGYQNENTEYGLKLENFKELRGSLFQRVGERWAFALKAHLYREQGRHFSVGGQYKIHDDGLLKMRVRENGFLGLVYQAILSENIDIMYHVGINATSPLDGHHKFGVAWSLKC</sequence>
<dbReference type="KEGG" id="dvi:6628770"/>
<dbReference type="PhylomeDB" id="B4LS68"/>
<dbReference type="STRING" id="7244.B4LS68"/>
<dbReference type="GO" id="GO:0046930">
    <property type="term" value="C:pore complex"/>
    <property type="evidence" value="ECO:0007669"/>
    <property type="project" value="UniProtKB-KW"/>
</dbReference>
<evidence type="ECO:0000256" key="2">
    <source>
        <dbReference type="ARBA" id="ARBA00007780"/>
    </source>
</evidence>
<keyword evidence="5" id="KW-0813">Transport</keyword>
<dbReference type="GO" id="GO:0008308">
    <property type="term" value="F:voltage-gated monoatomic anion channel activity"/>
    <property type="evidence" value="ECO:0007669"/>
    <property type="project" value="InterPro"/>
</dbReference>
<evidence type="ECO:0000256" key="6">
    <source>
        <dbReference type="SAM" id="MobiDB-lite"/>
    </source>
</evidence>
<keyword evidence="3" id="KW-0472">Membrane</keyword>
<dbReference type="InterPro" id="IPR027246">
    <property type="entry name" value="Porin_Euk/Tom40"/>
</dbReference>
<evidence type="ECO:0000313" key="8">
    <source>
        <dbReference type="Proteomes" id="UP000008792"/>
    </source>
</evidence>
<dbReference type="GO" id="GO:0015288">
    <property type="term" value="F:porin activity"/>
    <property type="evidence" value="ECO:0007669"/>
    <property type="project" value="UniProtKB-KW"/>
</dbReference>
<dbReference type="Gene3D" id="2.40.160.10">
    <property type="entry name" value="Porin"/>
    <property type="match status" value="1"/>
</dbReference>
<keyword evidence="3" id="KW-1134">Transmembrane beta strand</keyword>
<dbReference type="GO" id="GO:0005741">
    <property type="term" value="C:mitochondrial outer membrane"/>
    <property type="evidence" value="ECO:0007669"/>
    <property type="project" value="UniProtKB-SubCell"/>
</dbReference>
<dbReference type="OrthoDB" id="7827681at2759"/>
<evidence type="ECO:0000256" key="5">
    <source>
        <dbReference type="ARBA" id="ARBA00023114"/>
    </source>
</evidence>
<dbReference type="Proteomes" id="UP000008792">
    <property type="component" value="Unassembled WGS sequence"/>
</dbReference>
<dbReference type="Pfam" id="PF01459">
    <property type="entry name" value="Porin_3"/>
    <property type="match status" value="1"/>
</dbReference>
<evidence type="ECO:0000313" key="7">
    <source>
        <dbReference type="EMBL" id="EDW64754.1"/>
    </source>
</evidence>
<dbReference type="EMBL" id="CH940649">
    <property type="protein sequence ID" value="EDW64754.1"/>
    <property type="molecule type" value="Genomic_DNA"/>
</dbReference>
<dbReference type="CDD" id="cd07306">
    <property type="entry name" value="Porin3_VDAC"/>
    <property type="match status" value="1"/>
</dbReference>
<keyword evidence="5" id="KW-0626">Porin</keyword>
<protein>
    <recommendedName>
        <fullName evidence="9">Voltage-dependent anion-selective channel protein 3</fullName>
    </recommendedName>
</protein>
<comment type="similarity">
    <text evidence="2">Belongs to the eukaryotic mitochondrial porin family.</text>
</comment>
<dbReference type="InterPro" id="IPR023614">
    <property type="entry name" value="Porin_dom_sf"/>
</dbReference>
<keyword evidence="8" id="KW-1185">Reference proteome</keyword>
<dbReference type="AlphaFoldDB" id="B4LS68"/>
<comment type="subcellular location">
    <subcellularLocation>
        <location evidence="1">Mitochondrion outer membrane</location>
    </subcellularLocation>
</comment>
<dbReference type="HOGENOM" id="CLU_840130_0_0_1"/>
<name>B4LS68_DROVI</name>
<gene>
    <name evidence="7" type="primary">Dvir\GJ17634</name>
    <name evidence="7" type="ORF">Dvir_GJ17634</name>
</gene>
<evidence type="ECO:0000256" key="1">
    <source>
        <dbReference type="ARBA" id="ARBA00004294"/>
    </source>
</evidence>
<keyword evidence="4" id="KW-1000">Mitochondrion outer membrane</keyword>
<dbReference type="eggNOG" id="KOG3126">
    <property type="taxonomic scope" value="Eukaryota"/>
</dbReference>
<keyword evidence="4" id="KW-0496">Mitochondrion</keyword>
<evidence type="ECO:0000256" key="3">
    <source>
        <dbReference type="ARBA" id="ARBA00022452"/>
    </source>
</evidence>
<organism evidence="7 8">
    <name type="scientific">Drosophila virilis</name>
    <name type="common">Fruit fly</name>
    <dbReference type="NCBI Taxonomy" id="7244"/>
    <lineage>
        <taxon>Eukaryota</taxon>
        <taxon>Metazoa</taxon>
        <taxon>Ecdysozoa</taxon>
        <taxon>Arthropoda</taxon>
        <taxon>Hexapoda</taxon>
        <taxon>Insecta</taxon>
        <taxon>Pterygota</taxon>
        <taxon>Neoptera</taxon>
        <taxon>Endopterygota</taxon>
        <taxon>Diptera</taxon>
        <taxon>Brachycera</taxon>
        <taxon>Muscomorpha</taxon>
        <taxon>Ephydroidea</taxon>
        <taxon>Drosophilidae</taxon>
        <taxon>Drosophila</taxon>
    </lineage>
</organism>
<evidence type="ECO:0000256" key="4">
    <source>
        <dbReference type="ARBA" id="ARBA00022787"/>
    </source>
</evidence>
<dbReference type="PANTHER" id="PTHR11743:SF70">
    <property type="entry name" value="GH26960P-RELATED"/>
    <property type="match status" value="1"/>
</dbReference>
<keyword evidence="5" id="KW-0406">Ion transport</keyword>
<reference evidence="7 8" key="1">
    <citation type="journal article" date="2007" name="Nature">
        <title>Evolution of genes and genomes on the Drosophila phylogeny.</title>
        <authorList>
            <consortium name="Drosophila 12 Genomes Consortium"/>
            <person name="Clark A.G."/>
            <person name="Eisen M.B."/>
            <person name="Smith D.R."/>
            <person name="Bergman C.M."/>
            <person name="Oliver B."/>
            <person name="Markow T.A."/>
            <person name="Kaufman T.C."/>
            <person name="Kellis M."/>
            <person name="Gelbart W."/>
            <person name="Iyer V.N."/>
            <person name="Pollard D.A."/>
            <person name="Sackton T.B."/>
            <person name="Larracuente A.M."/>
            <person name="Singh N.D."/>
            <person name="Abad J.P."/>
            <person name="Abt D.N."/>
            <person name="Adryan B."/>
            <person name="Aguade M."/>
            <person name="Akashi H."/>
            <person name="Anderson W.W."/>
            <person name="Aquadro C.F."/>
            <person name="Ardell D.H."/>
            <person name="Arguello R."/>
            <person name="Artieri C.G."/>
            <person name="Barbash D.A."/>
            <person name="Barker D."/>
            <person name="Barsanti P."/>
            <person name="Batterham P."/>
            <person name="Batzoglou S."/>
            <person name="Begun D."/>
            <person name="Bhutkar A."/>
            <person name="Blanco E."/>
            <person name="Bosak S.A."/>
            <person name="Bradley R.K."/>
            <person name="Brand A.D."/>
            <person name="Brent M.R."/>
            <person name="Brooks A.N."/>
            <person name="Brown R.H."/>
            <person name="Butlin R.K."/>
            <person name="Caggese C."/>
            <person name="Calvi B.R."/>
            <person name="Bernardo de Carvalho A."/>
            <person name="Caspi A."/>
            <person name="Castrezana S."/>
            <person name="Celniker S.E."/>
            <person name="Chang J.L."/>
            <person name="Chapple C."/>
            <person name="Chatterji S."/>
            <person name="Chinwalla A."/>
            <person name="Civetta A."/>
            <person name="Clifton S.W."/>
            <person name="Comeron J.M."/>
            <person name="Costello J.C."/>
            <person name="Coyne J.A."/>
            <person name="Daub J."/>
            <person name="David R.G."/>
            <person name="Delcher A.L."/>
            <person name="Delehaunty K."/>
            <person name="Do C.B."/>
            <person name="Ebling H."/>
            <person name="Edwards K."/>
            <person name="Eickbush T."/>
            <person name="Evans J.D."/>
            <person name="Filipski A."/>
            <person name="Findeiss S."/>
            <person name="Freyhult E."/>
            <person name="Fulton L."/>
            <person name="Fulton R."/>
            <person name="Garcia A.C."/>
            <person name="Gardiner A."/>
            <person name="Garfield D.A."/>
            <person name="Garvin B.E."/>
            <person name="Gibson G."/>
            <person name="Gilbert D."/>
            <person name="Gnerre S."/>
            <person name="Godfrey J."/>
            <person name="Good R."/>
            <person name="Gotea V."/>
            <person name="Gravely B."/>
            <person name="Greenberg A.J."/>
            <person name="Griffiths-Jones S."/>
            <person name="Gross S."/>
            <person name="Guigo R."/>
            <person name="Gustafson E.A."/>
            <person name="Haerty W."/>
            <person name="Hahn M.W."/>
            <person name="Halligan D.L."/>
            <person name="Halpern A.L."/>
            <person name="Halter G.M."/>
            <person name="Han M.V."/>
            <person name="Heger A."/>
            <person name="Hillier L."/>
            <person name="Hinrichs A.S."/>
            <person name="Holmes I."/>
            <person name="Hoskins R.A."/>
            <person name="Hubisz M.J."/>
            <person name="Hultmark D."/>
            <person name="Huntley M.A."/>
            <person name="Jaffe D.B."/>
            <person name="Jagadeeshan S."/>
            <person name="Jeck W.R."/>
            <person name="Johnson J."/>
            <person name="Jones C.D."/>
            <person name="Jordan W.C."/>
            <person name="Karpen G.H."/>
            <person name="Kataoka E."/>
            <person name="Keightley P.D."/>
            <person name="Kheradpour P."/>
            <person name="Kirkness E.F."/>
            <person name="Koerich L.B."/>
            <person name="Kristiansen K."/>
            <person name="Kudrna D."/>
            <person name="Kulathinal R.J."/>
            <person name="Kumar S."/>
            <person name="Kwok R."/>
            <person name="Lander E."/>
            <person name="Langley C.H."/>
            <person name="Lapoint R."/>
            <person name="Lazzaro B.P."/>
            <person name="Lee S.J."/>
            <person name="Levesque L."/>
            <person name="Li R."/>
            <person name="Lin C.F."/>
            <person name="Lin M.F."/>
            <person name="Lindblad-Toh K."/>
            <person name="Llopart A."/>
            <person name="Long M."/>
            <person name="Low L."/>
            <person name="Lozovsky E."/>
            <person name="Lu J."/>
            <person name="Luo M."/>
            <person name="Machado C.A."/>
            <person name="Makalowski W."/>
            <person name="Marzo M."/>
            <person name="Matsuda M."/>
            <person name="Matzkin L."/>
            <person name="McAllister B."/>
            <person name="McBride C.S."/>
            <person name="McKernan B."/>
            <person name="McKernan K."/>
            <person name="Mendez-Lago M."/>
            <person name="Minx P."/>
            <person name="Mollenhauer M.U."/>
            <person name="Montooth K."/>
            <person name="Mount S.M."/>
            <person name="Mu X."/>
            <person name="Myers E."/>
            <person name="Negre B."/>
            <person name="Newfeld S."/>
            <person name="Nielsen R."/>
            <person name="Noor M.A."/>
            <person name="O'Grady P."/>
            <person name="Pachter L."/>
            <person name="Papaceit M."/>
            <person name="Parisi M.J."/>
            <person name="Parisi M."/>
            <person name="Parts L."/>
            <person name="Pedersen J.S."/>
            <person name="Pesole G."/>
            <person name="Phillippy A.M."/>
            <person name="Ponting C.P."/>
            <person name="Pop M."/>
            <person name="Porcelli D."/>
            <person name="Powell J.R."/>
            <person name="Prohaska S."/>
            <person name="Pruitt K."/>
            <person name="Puig M."/>
            <person name="Quesneville H."/>
            <person name="Ram K.R."/>
            <person name="Rand D."/>
            <person name="Rasmussen M.D."/>
            <person name="Reed L.K."/>
            <person name="Reenan R."/>
            <person name="Reily A."/>
            <person name="Remington K.A."/>
            <person name="Rieger T.T."/>
            <person name="Ritchie M.G."/>
            <person name="Robin C."/>
            <person name="Rogers Y.H."/>
            <person name="Rohde C."/>
            <person name="Rozas J."/>
            <person name="Rubenfield M.J."/>
            <person name="Ruiz A."/>
            <person name="Russo S."/>
            <person name="Salzberg S.L."/>
            <person name="Sanchez-Gracia A."/>
            <person name="Saranga D.J."/>
            <person name="Sato H."/>
            <person name="Schaeffer S.W."/>
            <person name="Schatz M.C."/>
            <person name="Schlenke T."/>
            <person name="Schwartz R."/>
            <person name="Segarra C."/>
            <person name="Singh R.S."/>
            <person name="Sirot L."/>
            <person name="Sirota M."/>
            <person name="Sisneros N.B."/>
            <person name="Smith C.D."/>
            <person name="Smith T.F."/>
            <person name="Spieth J."/>
            <person name="Stage D.E."/>
            <person name="Stark A."/>
            <person name="Stephan W."/>
            <person name="Strausberg R.L."/>
            <person name="Strempel S."/>
            <person name="Sturgill D."/>
            <person name="Sutton G."/>
            <person name="Sutton G.G."/>
            <person name="Tao W."/>
            <person name="Teichmann S."/>
            <person name="Tobari Y.N."/>
            <person name="Tomimura Y."/>
            <person name="Tsolas J.M."/>
            <person name="Valente V.L."/>
            <person name="Venter E."/>
            <person name="Venter J.C."/>
            <person name="Vicario S."/>
            <person name="Vieira F.G."/>
            <person name="Vilella A.J."/>
            <person name="Villasante A."/>
            <person name="Walenz B."/>
            <person name="Wang J."/>
            <person name="Wasserman M."/>
            <person name="Watts T."/>
            <person name="Wilson D."/>
            <person name="Wilson R.K."/>
            <person name="Wing R.A."/>
            <person name="Wolfner M.F."/>
            <person name="Wong A."/>
            <person name="Wong G.K."/>
            <person name="Wu C.I."/>
            <person name="Wu G."/>
            <person name="Yamamoto D."/>
            <person name="Yang H.P."/>
            <person name="Yang S.P."/>
            <person name="Yorke J.A."/>
            <person name="Yoshida K."/>
            <person name="Zdobnov E."/>
            <person name="Zhang P."/>
            <person name="Zhang Y."/>
            <person name="Zimin A.V."/>
            <person name="Baldwin J."/>
            <person name="Abdouelleil A."/>
            <person name="Abdulkadir J."/>
            <person name="Abebe A."/>
            <person name="Abera B."/>
            <person name="Abreu J."/>
            <person name="Acer S.C."/>
            <person name="Aftuck L."/>
            <person name="Alexander A."/>
            <person name="An P."/>
            <person name="Anderson E."/>
            <person name="Anderson S."/>
            <person name="Arachi H."/>
            <person name="Azer M."/>
            <person name="Bachantsang P."/>
            <person name="Barry A."/>
            <person name="Bayul T."/>
            <person name="Berlin A."/>
            <person name="Bessette D."/>
            <person name="Bloom T."/>
            <person name="Blye J."/>
            <person name="Boguslavskiy L."/>
            <person name="Bonnet C."/>
            <person name="Boukhgalter B."/>
            <person name="Bourzgui I."/>
            <person name="Brown A."/>
            <person name="Cahill P."/>
            <person name="Channer S."/>
            <person name="Cheshatsang Y."/>
            <person name="Chuda L."/>
            <person name="Citroen M."/>
            <person name="Collymore A."/>
            <person name="Cooke P."/>
            <person name="Costello M."/>
            <person name="D'Aco K."/>
            <person name="Daza R."/>
            <person name="De Haan G."/>
            <person name="DeGray S."/>
            <person name="DeMaso C."/>
            <person name="Dhargay N."/>
            <person name="Dooley K."/>
            <person name="Dooley E."/>
            <person name="Doricent M."/>
            <person name="Dorje P."/>
            <person name="Dorjee K."/>
            <person name="Dupes A."/>
            <person name="Elong R."/>
            <person name="Falk J."/>
            <person name="Farina A."/>
            <person name="Faro S."/>
            <person name="Ferguson D."/>
            <person name="Fisher S."/>
            <person name="Foley C.D."/>
            <person name="Franke A."/>
            <person name="Friedrich D."/>
            <person name="Gadbois L."/>
            <person name="Gearin G."/>
            <person name="Gearin C.R."/>
            <person name="Giannoukos G."/>
            <person name="Goode T."/>
            <person name="Graham J."/>
            <person name="Grandbois E."/>
            <person name="Grewal S."/>
            <person name="Gyaltsen K."/>
            <person name="Hafez N."/>
            <person name="Hagos B."/>
            <person name="Hall J."/>
            <person name="Henson C."/>
            <person name="Hollinger A."/>
            <person name="Honan T."/>
            <person name="Huard M.D."/>
            <person name="Hughes L."/>
            <person name="Hurhula B."/>
            <person name="Husby M.E."/>
            <person name="Kamat A."/>
            <person name="Kanga B."/>
            <person name="Kashin S."/>
            <person name="Khazanovich D."/>
            <person name="Kisner P."/>
            <person name="Lance K."/>
            <person name="Lara M."/>
            <person name="Lee W."/>
            <person name="Lennon N."/>
            <person name="Letendre F."/>
            <person name="LeVine R."/>
            <person name="Lipovsky A."/>
            <person name="Liu X."/>
            <person name="Liu J."/>
            <person name="Liu S."/>
            <person name="Lokyitsang T."/>
            <person name="Lokyitsang Y."/>
            <person name="Lubonja R."/>
            <person name="Lui A."/>
            <person name="MacDonald P."/>
            <person name="Magnisalis V."/>
            <person name="Maru K."/>
            <person name="Matthews C."/>
            <person name="McCusker W."/>
            <person name="McDonough S."/>
            <person name="Mehta T."/>
            <person name="Meldrim J."/>
            <person name="Meneus L."/>
            <person name="Mihai O."/>
            <person name="Mihalev A."/>
            <person name="Mihova T."/>
            <person name="Mittelman R."/>
            <person name="Mlenga V."/>
            <person name="Montmayeur A."/>
            <person name="Mulrain L."/>
            <person name="Navidi A."/>
            <person name="Naylor J."/>
            <person name="Negash T."/>
            <person name="Nguyen T."/>
            <person name="Nguyen N."/>
            <person name="Nicol R."/>
            <person name="Norbu C."/>
            <person name="Norbu N."/>
            <person name="Novod N."/>
            <person name="O'Neill B."/>
            <person name="Osman S."/>
            <person name="Markiewicz E."/>
            <person name="Oyono O.L."/>
            <person name="Patti C."/>
            <person name="Phunkhang P."/>
            <person name="Pierre F."/>
            <person name="Priest M."/>
            <person name="Raghuraman S."/>
            <person name="Rege F."/>
            <person name="Reyes R."/>
            <person name="Rise C."/>
            <person name="Rogov P."/>
            <person name="Ross K."/>
            <person name="Ryan E."/>
            <person name="Settipalli S."/>
            <person name="Shea T."/>
            <person name="Sherpa N."/>
            <person name="Shi L."/>
            <person name="Shih D."/>
            <person name="Sparrow T."/>
            <person name="Spaulding J."/>
            <person name="Stalker J."/>
            <person name="Stange-Thomann N."/>
            <person name="Stavropoulos S."/>
            <person name="Stone C."/>
            <person name="Strader C."/>
            <person name="Tesfaye S."/>
            <person name="Thomson T."/>
            <person name="Thoulutsang Y."/>
            <person name="Thoulutsang D."/>
            <person name="Topham K."/>
            <person name="Topping I."/>
            <person name="Tsamla T."/>
            <person name="Vassiliev H."/>
            <person name="Vo A."/>
            <person name="Wangchuk T."/>
            <person name="Wangdi T."/>
            <person name="Weiand M."/>
            <person name="Wilkinson J."/>
            <person name="Wilson A."/>
            <person name="Yadav S."/>
            <person name="Young G."/>
            <person name="Yu Q."/>
            <person name="Zembek L."/>
            <person name="Zhong D."/>
            <person name="Zimmer A."/>
            <person name="Zwirko Z."/>
            <person name="Jaffe D.B."/>
            <person name="Alvarez P."/>
            <person name="Brockman W."/>
            <person name="Butler J."/>
            <person name="Chin C."/>
            <person name="Gnerre S."/>
            <person name="Grabherr M."/>
            <person name="Kleber M."/>
            <person name="Mauceli E."/>
            <person name="MacCallum I."/>
        </authorList>
    </citation>
    <scope>NUCLEOTIDE SEQUENCE [LARGE SCALE GENOMIC DNA]</scope>
    <source>
        <strain evidence="8">Tucson 15010-1051.87</strain>
    </source>
</reference>
<dbReference type="OMA" id="PINGKHK"/>